<evidence type="ECO:0000256" key="4">
    <source>
        <dbReference type="ARBA" id="ARBA00022561"/>
    </source>
</evidence>
<protein>
    <submittedName>
        <fullName evidence="6">Major capsid protein</fullName>
    </submittedName>
</protein>
<dbReference type="InterPro" id="IPR003514">
    <property type="entry name" value="Microviridae_protein_F"/>
</dbReference>
<dbReference type="GO" id="GO:0039615">
    <property type="term" value="C:T=1 icosahedral viral capsid"/>
    <property type="evidence" value="ECO:0007669"/>
    <property type="project" value="UniProtKB-KW"/>
</dbReference>
<dbReference type="InterPro" id="IPR037002">
    <property type="entry name" value="Microviridae_protein_F_sf"/>
</dbReference>
<evidence type="ECO:0000313" key="6">
    <source>
        <dbReference type="EMBL" id="QXN75236.1"/>
    </source>
</evidence>
<evidence type="ECO:0000256" key="1">
    <source>
        <dbReference type="ARBA" id="ARBA00004328"/>
    </source>
</evidence>
<dbReference type="GO" id="GO:0005198">
    <property type="term" value="F:structural molecule activity"/>
    <property type="evidence" value="ECO:0007669"/>
    <property type="project" value="InterPro"/>
</dbReference>
<dbReference type="EMBL" id="MZ089794">
    <property type="protein sequence ID" value="QXN75236.1"/>
    <property type="molecule type" value="Genomic_DNA"/>
</dbReference>
<name>A0A8F5RBV4_9VIRU</name>
<proteinExistence type="inferred from homology"/>
<evidence type="ECO:0000256" key="2">
    <source>
        <dbReference type="ARBA" id="ARBA00009963"/>
    </source>
</evidence>
<evidence type="ECO:0000256" key="3">
    <source>
        <dbReference type="ARBA" id="ARBA00022431"/>
    </source>
</evidence>
<evidence type="ECO:0000256" key="5">
    <source>
        <dbReference type="ARBA" id="ARBA00022844"/>
    </source>
</evidence>
<keyword evidence="4" id="KW-0167">Capsid protein</keyword>
<accession>A0A8F5RBV4</accession>
<dbReference type="InterPro" id="IPR016184">
    <property type="entry name" value="Capsid/spike_ssDNA_virus"/>
</dbReference>
<organism evidence="6">
    <name type="scientific">Microvirus mar48</name>
    <dbReference type="NCBI Taxonomy" id="2851183"/>
    <lineage>
        <taxon>Viruses</taxon>
        <taxon>Monodnaviria</taxon>
        <taxon>Sangervirae</taxon>
        <taxon>Phixviricota</taxon>
        <taxon>Malgrandaviricetes</taxon>
        <taxon>Petitvirales</taxon>
        <taxon>Microviridae</taxon>
    </lineage>
</organism>
<keyword evidence="5" id="KW-0946">Virion</keyword>
<sequence length="605" mass="67057">MKDIKISFPYPATSRHNLSQDIATSLNVGLVFPIRCVEVLPGDSHRISTSYSLISNPLVKPLLQGVRLRYARFWIPRRIYNSELRSNNTGYDPHTQGYRVGFIDNVVSPAFQDGNDRDSYYYTNSFAASSLFDRLGVSHIFSNLIVGDSLPELEPDEISLSNFAFNAEPYLCYMDICRNYFADSASNRIAFSIASDSNLSGLPNLHTYVTSLSSLDTYIDACQNTTPASSVQPFKFPSEAVMPGHFVGIGAEVMPNPSLPTGSTFDVKYFGATHWGFCVPLNRPDRLSRLYNTQPLVSQSAVISPGEISIGNLSMLSKLQRYLTRKFFGDNRFTGVMYSVFGQKVPHVDSPVCLDVFDVELGTELVASTTASDSQNPGVLGGYFASSGLLSPNGSSKSRRRYRFNEAGYIMDVAYVMPRLFRSSFMSDYFPITNVNKPLQGNFIPDFNGIGWQQPSISFGVRYIQSVSGSAKAVLGSPLGFACEPSWQQYRTLPDIVSGFLNPINGRPSRLVKGTSLYSETLGTLTTVDSPLFVFTDRMRGETCSYGSTAPVSSPLYLSRFLYSDFGPLNSIFGAVDAIHDNIFVVFRYSHQAKRQVTKRFTLSF</sequence>
<comment type="similarity">
    <text evidence="2">Belongs to the microviridae F protein family.</text>
</comment>
<comment type="subcellular location">
    <subcellularLocation>
        <location evidence="1">Virion</location>
    </subcellularLocation>
</comment>
<dbReference type="Pfam" id="PF02305">
    <property type="entry name" value="Phage_F"/>
    <property type="match status" value="1"/>
</dbReference>
<keyword evidence="3" id="KW-1140">T=1 icosahedral capsid protein</keyword>
<dbReference type="Gene3D" id="2.60.169.10">
    <property type="entry name" value="Microviridae F protein"/>
    <property type="match status" value="2"/>
</dbReference>
<reference evidence="6" key="1">
    <citation type="submission" date="2021-04" db="EMBL/GenBank/DDBJ databases">
        <title>Genomes of microviruses identified in yellow-bellied marmot fecal samples.</title>
        <authorList>
            <person name="Varsani A."/>
            <person name="Kraberger S."/>
            <person name="Chatterjee A."/>
            <person name="Richet C."/>
            <person name="Fontenele R.S."/>
            <person name="Schmidlin K."/>
            <person name="Blumstein D.T."/>
        </authorList>
    </citation>
    <scope>NUCLEOTIDE SEQUENCE</scope>
    <source>
        <strain evidence="6">Mar48</strain>
    </source>
</reference>
<dbReference type="SUPFAM" id="SSF88645">
    <property type="entry name" value="ssDNA viruses"/>
    <property type="match status" value="1"/>
</dbReference>